<dbReference type="AlphaFoldDB" id="A0A0S1SHB8"/>
<protein>
    <submittedName>
        <fullName evidence="2">Uncharacterized protein</fullName>
    </submittedName>
</protein>
<reference evidence="2 3" key="2">
    <citation type="journal article" date="2016" name="PeerJ">
        <title>Analysis of five complete genome sequences for members of the class Peribacteria in the recently recognized Peregrinibacteria bacterial phylum.</title>
        <authorList>
            <person name="Anantharaman K."/>
            <person name="Brown C.T."/>
            <person name="Burstein D."/>
            <person name="Castelle C.J."/>
            <person name="Probst A.J."/>
            <person name="Thomas B.C."/>
            <person name="Williams K.H."/>
            <person name="Banfield J.F."/>
        </authorList>
    </citation>
    <scope>NUCLEOTIDE SEQUENCE [LARGE SCALE GENOMIC DNA]</scope>
    <source>
        <strain evidence="2">RIFOXYD1_FULL_PER-ii_59_16</strain>
    </source>
</reference>
<proteinExistence type="predicted"/>
<dbReference type="EMBL" id="CP013065">
    <property type="protein sequence ID" value="ALM13171.1"/>
    <property type="molecule type" value="Genomic_DNA"/>
</dbReference>
<accession>A0A0S1SLF6</accession>
<accession>A0A0S1STC5</accession>
<evidence type="ECO:0000313" key="3">
    <source>
        <dbReference type="Proteomes" id="UP000069135"/>
    </source>
</evidence>
<accession>A0A0S1SHB8</accession>
<evidence type="ECO:0000256" key="1">
    <source>
        <dbReference type="SAM" id="MobiDB-lite"/>
    </source>
</evidence>
<dbReference type="Proteomes" id="UP000069135">
    <property type="component" value="Chromosome"/>
</dbReference>
<accession>A0A0S1SV03</accession>
<feature type="region of interest" description="Disordered" evidence="1">
    <location>
        <begin position="1"/>
        <end position="35"/>
    </location>
</feature>
<feature type="compositionally biased region" description="Basic and acidic residues" evidence="1">
    <location>
        <begin position="1"/>
        <end position="31"/>
    </location>
</feature>
<gene>
    <name evidence="2" type="ORF">PeribacterD1_0480</name>
</gene>
<name>A0A0S1SHB8_9BACT</name>
<evidence type="ECO:0000313" key="2">
    <source>
        <dbReference type="EMBL" id="ALM13171.1"/>
    </source>
</evidence>
<feature type="compositionally biased region" description="Basic and acidic residues" evidence="1">
    <location>
        <begin position="73"/>
        <end position="82"/>
    </location>
</feature>
<sequence>MTDKHVKTTEKPEENLRESPSKLNDAAKKSPDLPPQVRELVQAEEQEEQGVIRGTRAALAQLSGRLPPPKLSPEQKLERFVA</sequence>
<feature type="region of interest" description="Disordered" evidence="1">
    <location>
        <begin position="63"/>
        <end position="82"/>
    </location>
</feature>
<accession>A0A0S1SQG9</accession>
<organism evidence="2 3">
    <name type="scientific">Candidatus Peribacter riflensis</name>
    <dbReference type="NCBI Taxonomy" id="1735162"/>
    <lineage>
        <taxon>Bacteria</taxon>
        <taxon>Candidatus Peregrinibacteriota</taxon>
        <taxon>Candidatus Peribacteria</taxon>
        <taxon>Candidatus Peribacterales</taxon>
        <taxon>Candidatus Peribacteraceae</taxon>
        <taxon>Candidatus Peribacter</taxon>
    </lineage>
</organism>
<dbReference type="STRING" id="1735162.PeribacterB2_0479"/>
<dbReference type="KEGG" id="prf:PeribacterA2_0480"/>
<reference evidence="3" key="1">
    <citation type="submission" date="2015-10" db="EMBL/GenBank/DDBJ databases">
        <title>Analysis of five complete genome sequences for members of the class Peribacteria in the recently recognized Peregrinibacteria bacterial phylum.</title>
        <authorList>
            <person name="Anantharaman K."/>
            <person name="Brown C.T."/>
            <person name="Burstein D."/>
            <person name="Castelle C.J."/>
            <person name="Probst A.J."/>
            <person name="Thomas B.C."/>
            <person name="Williams K.H."/>
            <person name="Banfield J.F."/>
        </authorList>
    </citation>
    <scope>NUCLEOTIDE SEQUENCE [LARGE SCALE GENOMIC DNA]</scope>
</reference>